<dbReference type="PANTHER" id="PTHR43792:SF1">
    <property type="entry name" value="N-ACETYLTRANSFERASE DOMAIN-CONTAINING PROTEIN"/>
    <property type="match status" value="1"/>
</dbReference>
<evidence type="ECO:0000259" key="1">
    <source>
        <dbReference type="Pfam" id="PF13302"/>
    </source>
</evidence>
<dbReference type="eggNOG" id="COG1670">
    <property type="taxonomic scope" value="Bacteria"/>
</dbReference>
<dbReference type="PANTHER" id="PTHR43792">
    <property type="entry name" value="GNAT FAMILY, PUTATIVE (AFU_ORTHOLOGUE AFUA_3G00765)-RELATED-RELATED"/>
    <property type="match status" value="1"/>
</dbReference>
<dbReference type="InterPro" id="IPR000182">
    <property type="entry name" value="GNAT_dom"/>
</dbReference>
<dbReference type="InterPro" id="IPR016181">
    <property type="entry name" value="Acyl_CoA_acyltransferase"/>
</dbReference>
<dbReference type="InterPro" id="IPR051531">
    <property type="entry name" value="N-acetyltransferase"/>
</dbReference>
<organism evidence="2 3">
    <name type="scientific">Oceanobacillus iheyensis (strain DSM 14371 / CIP 107618 / JCM 11309 / KCTC 3954 / HTE831)</name>
    <dbReference type="NCBI Taxonomy" id="221109"/>
    <lineage>
        <taxon>Bacteria</taxon>
        <taxon>Bacillati</taxon>
        <taxon>Bacillota</taxon>
        <taxon>Bacilli</taxon>
        <taxon>Bacillales</taxon>
        <taxon>Bacillaceae</taxon>
        <taxon>Oceanobacillus</taxon>
    </lineage>
</organism>
<dbReference type="Pfam" id="PF13302">
    <property type="entry name" value="Acetyltransf_3"/>
    <property type="match status" value="1"/>
</dbReference>
<reference evidence="2 3" key="1">
    <citation type="journal article" date="2001" name="FEMS Microbiol. Lett.">
        <title>Oceanobacillus iheyensis gen. nov., sp. nov., a deep-sea extremely halotolerant and alkaliphilic species isolated from a depth of 1050 m on the Iheya Ridge.</title>
        <authorList>
            <person name="Lu J."/>
            <person name="Nogi Y."/>
            <person name="Takami H."/>
        </authorList>
    </citation>
    <scope>NUCLEOTIDE SEQUENCE [LARGE SCALE GENOMIC DNA]</scope>
    <source>
        <strain evidence="3">DSM 14371 / CIP 107618 / JCM 11309 / KCTC 3954 / HTE831</strain>
    </source>
</reference>
<dbReference type="AlphaFoldDB" id="Q8CV66"/>
<protein>
    <submittedName>
        <fullName evidence="2">Hypothetical conserved protein</fullName>
    </submittedName>
</protein>
<evidence type="ECO:0000313" key="2">
    <source>
        <dbReference type="EMBL" id="BAC12847.1"/>
    </source>
</evidence>
<dbReference type="HOGENOM" id="CLU_101360_0_0_9"/>
<dbReference type="Gene3D" id="3.40.630.30">
    <property type="match status" value="1"/>
</dbReference>
<reference evidence="2 3" key="2">
    <citation type="journal article" date="2002" name="Nucleic Acids Res.">
        <title>Genome sequence of Oceanobacillus iheyensis isolated from the Iheya Ridge and its unexpected adaptive capabilities to extreme environments.</title>
        <authorList>
            <person name="Takami H."/>
            <person name="Takaki Y."/>
            <person name="Uchiyama I."/>
        </authorList>
    </citation>
    <scope>NUCLEOTIDE SEQUENCE [LARGE SCALE GENOMIC DNA]</scope>
    <source>
        <strain evidence="3">DSM 14371 / CIP 107618 / JCM 11309 / KCTC 3954 / HTE831</strain>
    </source>
</reference>
<dbReference type="KEGG" id="oih:OB0891"/>
<name>Q8CV66_OCEIH</name>
<evidence type="ECO:0000313" key="3">
    <source>
        <dbReference type="Proteomes" id="UP000000822"/>
    </source>
</evidence>
<accession>Q8CV66</accession>
<proteinExistence type="predicted"/>
<dbReference type="Proteomes" id="UP000000822">
    <property type="component" value="Chromosome"/>
</dbReference>
<keyword evidence="3" id="KW-1185">Reference proteome</keyword>
<feature type="domain" description="N-acetyltransferase" evidence="1">
    <location>
        <begin position="61"/>
        <end position="185"/>
    </location>
</feature>
<dbReference type="EMBL" id="BA000028">
    <property type="protein sequence ID" value="BAC12847.1"/>
    <property type="molecule type" value="Genomic_DNA"/>
</dbReference>
<dbReference type="SUPFAM" id="SSF55729">
    <property type="entry name" value="Acyl-CoA N-acyltransferases (Nat)"/>
    <property type="match status" value="1"/>
</dbReference>
<dbReference type="GO" id="GO:0016747">
    <property type="term" value="F:acyltransferase activity, transferring groups other than amino-acyl groups"/>
    <property type="evidence" value="ECO:0007669"/>
    <property type="project" value="InterPro"/>
</dbReference>
<sequence length="239" mass="28014">MVRHRVLPGSSGFDSHPEFLLRSINENSRVGHSQIPYYIGICLYPPGIRRVFFMLKMRDLQEVPVLFDLMAHPEVFPFVRHKATTSDEFYFLTKQTIEAEERGELISRTIIDEYQQPIGTINLFDIEDNYGFLATWIGQPYFGKGYNRPAKDAFFYELFMEHAIDGIFMKVRKSNERSKKAVLKLPYITFANDVYPQMYQRVNGPDDIYDLFVITKEHYLSYQQFQMDIPVESTGEEVS</sequence>
<dbReference type="STRING" id="221109.gene:10733112"/>
<gene>
    <name evidence="2" type="ordered locus">OB0891</name>
</gene>